<comment type="catalytic activity">
    <reaction evidence="1">
        <text>L-glutamyl-tRNA(Gln) + L-glutamine + ATP + H2O = L-glutaminyl-tRNA(Gln) + L-glutamate + ADP + phosphate + H(+)</text>
        <dbReference type="Rhea" id="RHEA:17521"/>
        <dbReference type="Rhea" id="RHEA-COMP:9681"/>
        <dbReference type="Rhea" id="RHEA-COMP:9684"/>
        <dbReference type="ChEBI" id="CHEBI:15377"/>
        <dbReference type="ChEBI" id="CHEBI:15378"/>
        <dbReference type="ChEBI" id="CHEBI:29985"/>
        <dbReference type="ChEBI" id="CHEBI:30616"/>
        <dbReference type="ChEBI" id="CHEBI:43474"/>
        <dbReference type="ChEBI" id="CHEBI:58359"/>
        <dbReference type="ChEBI" id="CHEBI:78520"/>
        <dbReference type="ChEBI" id="CHEBI:78521"/>
        <dbReference type="ChEBI" id="CHEBI:456216"/>
    </reaction>
</comment>
<evidence type="ECO:0000313" key="4">
    <source>
        <dbReference type="Proteomes" id="UP000179275"/>
    </source>
</evidence>
<evidence type="ECO:0000256" key="1">
    <source>
        <dbReference type="HAMAP-Rule" id="MF_00122"/>
    </source>
</evidence>
<dbReference type="InterPro" id="IPR036113">
    <property type="entry name" value="Asp/Glu-ADT_sf_sub_c"/>
</dbReference>
<gene>
    <name evidence="1" type="primary">gatC</name>
    <name evidence="3" type="ORF">A3C67_01000</name>
</gene>
<dbReference type="EC" id="6.3.5.-" evidence="1"/>
<dbReference type="Proteomes" id="UP000179275">
    <property type="component" value="Unassembled WGS sequence"/>
</dbReference>
<dbReference type="GO" id="GO:0050566">
    <property type="term" value="F:asparaginyl-tRNA synthase (glutamine-hydrolyzing) activity"/>
    <property type="evidence" value="ECO:0007669"/>
    <property type="project" value="RHEA"/>
</dbReference>
<accession>A0A1F6W0L3</accession>
<dbReference type="EMBL" id="MFUG01000018">
    <property type="protein sequence ID" value="OGI75438.1"/>
    <property type="molecule type" value="Genomic_DNA"/>
</dbReference>
<dbReference type="GO" id="GO:0006412">
    <property type="term" value="P:translation"/>
    <property type="evidence" value="ECO:0007669"/>
    <property type="project" value="UniProtKB-UniRule"/>
</dbReference>
<keyword evidence="1" id="KW-0436">Ligase</keyword>
<comment type="similarity">
    <text evidence="1">Belongs to the GatC family.</text>
</comment>
<keyword evidence="1" id="KW-0648">Protein biosynthesis</keyword>
<comment type="catalytic activity">
    <reaction evidence="1">
        <text>L-aspartyl-tRNA(Asn) + L-glutamine + ATP + H2O = L-asparaginyl-tRNA(Asn) + L-glutamate + ADP + phosphate + 2 H(+)</text>
        <dbReference type="Rhea" id="RHEA:14513"/>
        <dbReference type="Rhea" id="RHEA-COMP:9674"/>
        <dbReference type="Rhea" id="RHEA-COMP:9677"/>
        <dbReference type="ChEBI" id="CHEBI:15377"/>
        <dbReference type="ChEBI" id="CHEBI:15378"/>
        <dbReference type="ChEBI" id="CHEBI:29985"/>
        <dbReference type="ChEBI" id="CHEBI:30616"/>
        <dbReference type="ChEBI" id="CHEBI:43474"/>
        <dbReference type="ChEBI" id="CHEBI:58359"/>
        <dbReference type="ChEBI" id="CHEBI:78515"/>
        <dbReference type="ChEBI" id="CHEBI:78516"/>
        <dbReference type="ChEBI" id="CHEBI:456216"/>
    </reaction>
</comment>
<evidence type="ECO:0000313" key="3">
    <source>
        <dbReference type="EMBL" id="OGI75438.1"/>
    </source>
</evidence>
<evidence type="ECO:0000256" key="2">
    <source>
        <dbReference type="SAM" id="Coils"/>
    </source>
</evidence>
<dbReference type="NCBIfam" id="TIGR00135">
    <property type="entry name" value="gatC"/>
    <property type="match status" value="1"/>
</dbReference>
<dbReference type="GO" id="GO:0006450">
    <property type="term" value="P:regulation of translational fidelity"/>
    <property type="evidence" value="ECO:0007669"/>
    <property type="project" value="InterPro"/>
</dbReference>
<protein>
    <recommendedName>
        <fullName evidence="1">Aspartyl/glutamyl-tRNA(Asn/Gln) amidotransferase subunit C</fullName>
        <shortName evidence="1">Asp/Glu-ADT subunit C</shortName>
        <ecNumber evidence="1">6.3.5.-</ecNumber>
    </recommendedName>
</protein>
<name>A0A1F6W0L3_9BACT</name>
<organism evidence="3 4">
    <name type="scientific">Candidatus Nomurabacteria bacterium RIFCSPHIGHO2_02_FULL_42_19</name>
    <dbReference type="NCBI Taxonomy" id="1801756"/>
    <lineage>
        <taxon>Bacteria</taxon>
        <taxon>Candidatus Nomuraibacteriota</taxon>
    </lineage>
</organism>
<comment type="function">
    <text evidence="1">Allows the formation of correctly charged Asn-tRNA(Asn) or Gln-tRNA(Gln) through the transamidation of misacylated Asp-tRNA(Asn) or Glu-tRNA(Gln) in organisms which lack either or both of asparaginyl-tRNA or glutaminyl-tRNA synthetases. The reaction takes place in the presence of glutamine and ATP through an activated phospho-Asp-tRNA(Asn) or phospho-Glu-tRNA(Gln).</text>
</comment>
<dbReference type="Pfam" id="PF02686">
    <property type="entry name" value="GatC"/>
    <property type="match status" value="1"/>
</dbReference>
<dbReference type="InterPro" id="IPR003837">
    <property type="entry name" value="GatC"/>
</dbReference>
<comment type="caution">
    <text evidence="3">The sequence shown here is derived from an EMBL/GenBank/DDBJ whole genome shotgun (WGS) entry which is preliminary data.</text>
</comment>
<sequence length="110" mass="13084">MWGTQDYSVLFFYLFCYTKEVNIKDVENLAELAKLELSAEEKKELLSDLEGILDYVKQIGEVKVEDIKLDYTLHNVWREDVLEQREFSTERIREQFPDSQDGFVKVKKIL</sequence>
<keyword evidence="2" id="KW-0175">Coiled coil</keyword>
<dbReference type="GO" id="GO:0005524">
    <property type="term" value="F:ATP binding"/>
    <property type="evidence" value="ECO:0007669"/>
    <property type="project" value="UniProtKB-KW"/>
</dbReference>
<dbReference type="HAMAP" id="MF_00122">
    <property type="entry name" value="GatC"/>
    <property type="match status" value="1"/>
</dbReference>
<proteinExistence type="inferred from homology"/>
<reference evidence="3 4" key="1">
    <citation type="journal article" date="2016" name="Nat. Commun.">
        <title>Thousands of microbial genomes shed light on interconnected biogeochemical processes in an aquifer system.</title>
        <authorList>
            <person name="Anantharaman K."/>
            <person name="Brown C.T."/>
            <person name="Hug L.A."/>
            <person name="Sharon I."/>
            <person name="Castelle C.J."/>
            <person name="Probst A.J."/>
            <person name="Thomas B.C."/>
            <person name="Singh A."/>
            <person name="Wilkins M.J."/>
            <person name="Karaoz U."/>
            <person name="Brodie E.L."/>
            <person name="Williams K.H."/>
            <person name="Hubbard S.S."/>
            <person name="Banfield J.F."/>
        </authorList>
    </citation>
    <scope>NUCLEOTIDE SEQUENCE [LARGE SCALE GENOMIC DNA]</scope>
</reference>
<dbReference type="AlphaFoldDB" id="A0A1F6W0L3"/>
<dbReference type="Gene3D" id="1.10.20.60">
    <property type="entry name" value="Glu-tRNAGln amidotransferase C subunit, N-terminal domain"/>
    <property type="match status" value="1"/>
</dbReference>
<dbReference type="STRING" id="1801756.A3C67_01000"/>
<comment type="subunit">
    <text evidence="1">Heterotrimer of A, B and C subunits.</text>
</comment>
<dbReference type="GO" id="GO:0050567">
    <property type="term" value="F:glutaminyl-tRNA synthase (glutamine-hydrolyzing) activity"/>
    <property type="evidence" value="ECO:0007669"/>
    <property type="project" value="UniProtKB-UniRule"/>
</dbReference>
<dbReference type="SUPFAM" id="SSF141000">
    <property type="entry name" value="Glu-tRNAGln amidotransferase C subunit"/>
    <property type="match status" value="1"/>
</dbReference>
<feature type="coiled-coil region" evidence="2">
    <location>
        <begin position="23"/>
        <end position="52"/>
    </location>
</feature>
<keyword evidence="1" id="KW-0547">Nucleotide-binding</keyword>
<keyword evidence="1" id="KW-0067">ATP-binding</keyword>